<gene>
    <name evidence="12" type="ORF">ADS77_15670</name>
</gene>
<dbReference type="Pfam" id="PF03060">
    <property type="entry name" value="NMO"/>
    <property type="match status" value="1"/>
</dbReference>
<evidence type="ECO:0000256" key="8">
    <source>
        <dbReference type="ARBA" id="ARBA00023033"/>
    </source>
</evidence>
<dbReference type="CDD" id="cd04730">
    <property type="entry name" value="NPD_like"/>
    <property type="match status" value="1"/>
</dbReference>
<evidence type="ECO:0000256" key="2">
    <source>
        <dbReference type="ARBA" id="ARBA00009881"/>
    </source>
</evidence>
<keyword evidence="3" id="KW-0216">Detoxification</keyword>
<organism evidence="12 13">
    <name type="scientific">Pseudoalteromonas porphyrae</name>
    <dbReference type="NCBI Taxonomy" id="187330"/>
    <lineage>
        <taxon>Bacteria</taxon>
        <taxon>Pseudomonadati</taxon>
        <taxon>Pseudomonadota</taxon>
        <taxon>Gammaproteobacteria</taxon>
        <taxon>Alteromonadales</taxon>
        <taxon>Pseudoalteromonadaceae</taxon>
        <taxon>Pseudoalteromonas</taxon>
    </lineage>
</organism>
<evidence type="ECO:0000256" key="9">
    <source>
        <dbReference type="ARBA" id="ARBA00031155"/>
    </source>
</evidence>
<keyword evidence="7" id="KW-0560">Oxidoreductase</keyword>
<dbReference type="EMBL" id="LHPH01000020">
    <property type="protein sequence ID" value="KPH60750.1"/>
    <property type="molecule type" value="Genomic_DNA"/>
</dbReference>
<comment type="catalytic activity">
    <reaction evidence="10">
        <text>3 propionate 3-nitronate + 3 O2 + H2O = 3 3-oxopropanoate + 2 nitrate + nitrite + H2O2 + 3 H(+)</text>
        <dbReference type="Rhea" id="RHEA:57332"/>
        <dbReference type="ChEBI" id="CHEBI:15377"/>
        <dbReference type="ChEBI" id="CHEBI:15378"/>
        <dbReference type="ChEBI" id="CHEBI:15379"/>
        <dbReference type="ChEBI" id="CHEBI:16240"/>
        <dbReference type="ChEBI" id="CHEBI:16301"/>
        <dbReference type="ChEBI" id="CHEBI:17632"/>
        <dbReference type="ChEBI" id="CHEBI:33190"/>
        <dbReference type="ChEBI" id="CHEBI:136067"/>
    </reaction>
</comment>
<dbReference type="Gene3D" id="3.20.20.70">
    <property type="entry name" value="Aldolase class I"/>
    <property type="match status" value="1"/>
</dbReference>
<keyword evidence="4" id="KW-0285">Flavoprotein</keyword>
<protein>
    <recommendedName>
        <fullName evidence="11">Nitronate monooxygenase</fullName>
    </recommendedName>
    <alternativeName>
        <fullName evidence="9">Propionate 3-nitronate monooxygenase</fullName>
    </alternativeName>
</protein>
<keyword evidence="8" id="KW-0503">Monooxygenase</keyword>
<evidence type="ECO:0000313" key="12">
    <source>
        <dbReference type="EMBL" id="KPH60750.1"/>
    </source>
</evidence>
<proteinExistence type="inferred from homology"/>
<keyword evidence="13" id="KW-1185">Reference proteome</keyword>
<evidence type="ECO:0000313" key="13">
    <source>
        <dbReference type="Proteomes" id="UP000037848"/>
    </source>
</evidence>
<evidence type="ECO:0000256" key="10">
    <source>
        <dbReference type="ARBA" id="ARBA00049401"/>
    </source>
</evidence>
<evidence type="ECO:0000256" key="1">
    <source>
        <dbReference type="ARBA" id="ARBA00001917"/>
    </source>
</evidence>
<reference evidence="12 13" key="1">
    <citation type="submission" date="2015-08" db="EMBL/GenBank/DDBJ databases">
        <title>Draft Genome Sequence of Pseudoalteromonas porphyrae UCD-SED14.</title>
        <authorList>
            <person name="Coil D.A."/>
            <person name="Jospin G."/>
            <person name="Lee R.D."/>
            <person name="Eisen J.A."/>
        </authorList>
    </citation>
    <scope>NUCLEOTIDE SEQUENCE [LARGE SCALE GENOMIC DNA]</scope>
    <source>
        <strain evidence="12 13">UCD-SED14</strain>
    </source>
</reference>
<comment type="similarity">
    <text evidence="2">Belongs to the nitronate monooxygenase family. NMO class I subfamily.</text>
</comment>
<dbReference type="GO" id="GO:0009636">
    <property type="term" value="P:response to toxic substance"/>
    <property type="evidence" value="ECO:0007669"/>
    <property type="project" value="UniProtKB-KW"/>
</dbReference>
<keyword evidence="5" id="KW-0288">FMN</keyword>
<sequence length="346" mass="37199">MIRSLFNIPLALIQAPMAGVQDAKLAASVCEAGGLGSLPCAMLSEQQLIAQLTQLTQITNKPYNLNFFCHAQSDYTPIQTQQWHCLLAPYFAEYGVDERALSSEASRQPITQKIVDVIAPFKPPVVSFHFGLPANNIVQQIKSWGGKVISTATTLDEAIWLNNNGADAIIAQGLEAGGHRGHFLSMDLNLHKTTTELVKECVANVNVPIIAAGGIADADDVLNMKLLGASGVQVGSAYLLCNEVTTSALHRDAILKQGDGSTSLTTLFSGRVARGICNRVMNELGSIPEHVPPFPYASIAITALRSKAEERKESGFSPLWCGQKYIPRVNVSAAEVSLVLMSKWSV</sequence>
<evidence type="ECO:0000256" key="5">
    <source>
        <dbReference type="ARBA" id="ARBA00022643"/>
    </source>
</evidence>
<evidence type="ECO:0000256" key="11">
    <source>
        <dbReference type="ARBA" id="ARBA00067136"/>
    </source>
</evidence>
<keyword evidence="6" id="KW-0547">Nucleotide-binding</keyword>
<dbReference type="Proteomes" id="UP000037848">
    <property type="component" value="Unassembled WGS sequence"/>
</dbReference>
<dbReference type="PANTHER" id="PTHR42747:SF3">
    <property type="entry name" value="NITRONATE MONOOXYGENASE-RELATED"/>
    <property type="match status" value="1"/>
</dbReference>
<dbReference type="STRING" id="187330.AMS58_16760"/>
<dbReference type="OrthoDB" id="9778912at2"/>
<keyword evidence="12" id="KW-0223">Dioxygenase</keyword>
<dbReference type="GO" id="GO:0000166">
    <property type="term" value="F:nucleotide binding"/>
    <property type="evidence" value="ECO:0007669"/>
    <property type="project" value="UniProtKB-KW"/>
</dbReference>
<comment type="cofactor">
    <cofactor evidence="1">
        <name>FMN</name>
        <dbReference type="ChEBI" id="CHEBI:58210"/>
    </cofactor>
</comment>
<dbReference type="PANTHER" id="PTHR42747">
    <property type="entry name" value="NITRONATE MONOOXYGENASE-RELATED"/>
    <property type="match status" value="1"/>
</dbReference>
<evidence type="ECO:0000256" key="4">
    <source>
        <dbReference type="ARBA" id="ARBA00022630"/>
    </source>
</evidence>
<dbReference type="RefSeq" id="WP_054455258.1">
    <property type="nucleotide sequence ID" value="NZ_LHPH01000020.1"/>
</dbReference>
<evidence type="ECO:0000256" key="6">
    <source>
        <dbReference type="ARBA" id="ARBA00022741"/>
    </source>
</evidence>
<name>A0A0N1MTU1_9GAMM</name>
<dbReference type="AlphaFoldDB" id="A0A0N1MTU1"/>
<dbReference type="PATRIC" id="fig|187330.3.peg.1569"/>
<dbReference type="InterPro" id="IPR013785">
    <property type="entry name" value="Aldolase_TIM"/>
</dbReference>
<dbReference type="FunFam" id="3.20.20.70:FF:000154">
    <property type="entry name" value="Probable nitronate monooxygenase"/>
    <property type="match status" value="1"/>
</dbReference>
<dbReference type="GO" id="GO:0018580">
    <property type="term" value="F:nitronate monooxygenase activity"/>
    <property type="evidence" value="ECO:0007669"/>
    <property type="project" value="InterPro"/>
</dbReference>
<dbReference type="SUPFAM" id="SSF51412">
    <property type="entry name" value="Inosine monophosphate dehydrogenase (IMPDH)"/>
    <property type="match status" value="1"/>
</dbReference>
<dbReference type="InterPro" id="IPR004136">
    <property type="entry name" value="NMO"/>
</dbReference>
<comment type="caution">
    <text evidence="12">The sequence shown here is derived from an EMBL/GenBank/DDBJ whole genome shotgun (WGS) entry which is preliminary data.</text>
</comment>
<evidence type="ECO:0000256" key="3">
    <source>
        <dbReference type="ARBA" id="ARBA00022575"/>
    </source>
</evidence>
<dbReference type="GO" id="GO:0051213">
    <property type="term" value="F:dioxygenase activity"/>
    <property type="evidence" value="ECO:0007669"/>
    <property type="project" value="UniProtKB-KW"/>
</dbReference>
<accession>A0A0N1MTU1</accession>
<evidence type="ECO:0000256" key="7">
    <source>
        <dbReference type="ARBA" id="ARBA00023002"/>
    </source>
</evidence>